<dbReference type="Proteomes" id="UP000694001">
    <property type="component" value="Chromosome"/>
</dbReference>
<reference evidence="1" key="1">
    <citation type="submission" date="2021-06" db="EMBL/GenBank/DDBJ databases">
        <title>Elioraea tepida, sp. nov., a moderately thermophilic aerobic anoxygenic phototrophic bacterium isolated from an alkaline siliceous hot spring mat community in Yellowstone National Park, WY, USA.</title>
        <authorList>
            <person name="Saini M.K."/>
            <person name="Yoshida S."/>
            <person name="Sebastian A."/>
            <person name="Hirose S."/>
            <person name="Hara E."/>
            <person name="Tamaki H."/>
            <person name="Soulier N.T."/>
            <person name="Albert I."/>
            <person name="Hanada S."/>
            <person name="Bryant D.A."/>
            <person name="Tank M."/>
        </authorList>
    </citation>
    <scope>NUCLEOTIDE SEQUENCE</scope>
    <source>
        <strain evidence="1">MS-P2</strain>
    </source>
</reference>
<proteinExistence type="predicted"/>
<dbReference type="EMBL" id="CP076448">
    <property type="protein sequence ID" value="QXM24720.1"/>
    <property type="molecule type" value="Genomic_DNA"/>
</dbReference>
<dbReference type="NCBIfam" id="TIGR01459">
    <property type="entry name" value="HAD-SF-IIA-hyp4"/>
    <property type="match status" value="1"/>
</dbReference>
<dbReference type="InterPro" id="IPR006356">
    <property type="entry name" value="HAD-SF_hydro_IIA_hyp3"/>
</dbReference>
<organism evidence="1 2">
    <name type="scientific">Elioraea tepida</name>
    <dbReference type="NCBI Taxonomy" id="2843330"/>
    <lineage>
        <taxon>Bacteria</taxon>
        <taxon>Pseudomonadati</taxon>
        <taxon>Pseudomonadota</taxon>
        <taxon>Alphaproteobacteria</taxon>
        <taxon>Acetobacterales</taxon>
        <taxon>Elioraeaceae</taxon>
        <taxon>Elioraea</taxon>
    </lineage>
</organism>
<accession>A0A975U1V8</accession>
<dbReference type="Pfam" id="PF13344">
    <property type="entry name" value="Hydrolase_6"/>
    <property type="match status" value="1"/>
</dbReference>
<dbReference type="GO" id="GO:0016791">
    <property type="term" value="F:phosphatase activity"/>
    <property type="evidence" value="ECO:0007669"/>
    <property type="project" value="TreeGrafter"/>
</dbReference>
<dbReference type="Pfam" id="PF13242">
    <property type="entry name" value="Hydrolase_like"/>
    <property type="match status" value="1"/>
</dbReference>
<name>A0A975U1V8_9PROT</name>
<protein>
    <submittedName>
        <fullName evidence="1">TIGR01459 family HAD-type hydrolase</fullName>
    </submittedName>
</protein>
<dbReference type="PANTHER" id="PTHR19288">
    <property type="entry name" value="4-NITROPHENYLPHOSPHATASE-RELATED"/>
    <property type="match status" value="1"/>
</dbReference>
<keyword evidence="1" id="KW-0378">Hydrolase</keyword>
<keyword evidence="2" id="KW-1185">Reference proteome</keyword>
<dbReference type="KEGG" id="elio:KO353_16185"/>
<dbReference type="RefSeq" id="WP_218285777.1">
    <property type="nucleotide sequence ID" value="NZ_CP076448.1"/>
</dbReference>
<dbReference type="PANTHER" id="PTHR19288:SF90">
    <property type="entry name" value="OS08G0542600 PROTEIN"/>
    <property type="match status" value="1"/>
</dbReference>
<evidence type="ECO:0000313" key="2">
    <source>
        <dbReference type="Proteomes" id="UP000694001"/>
    </source>
</evidence>
<dbReference type="NCBIfam" id="TIGR01460">
    <property type="entry name" value="HAD-SF-IIA"/>
    <property type="match status" value="1"/>
</dbReference>
<dbReference type="InterPro" id="IPR006357">
    <property type="entry name" value="HAD-SF_hydro_IIA"/>
</dbReference>
<evidence type="ECO:0000313" key="1">
    <source>
        <dbReference type="EMBL" id="QXM24720.1"/>
    </source>
</evidence>
<dbReference type="AlphaFoldDB" id="A0A975U1V8"/>
<sequence>MPERLEGIAPLSERFDGFILDLWGVVHDGVKPYPGAVECLARLKALGKRSVLLSNAPRRAWAAQAAMRAMGIADDLYDGILTSGEAVHIALRDRTDPWFAALGPRVLHLGPERDRNVIEGLRLERVATPSEADFVLNTGPDDHQAGQTVEDFLPLLEACLEASLPMICANPDLEVIRGGVRVICAGALAERYAAMGGEVRSLGKPDPAIYPAVFAMLGLAPSRVLAVGDSLRTDIAGAAAVGIASAWVLGGIHAEELGLAEGALPPPGLAEARAAEHGLTPDAILPAFRW</sequence>
<gene>
    <name evidence="1" type="ORF">KO353_16185</name>
</gene>
<dbReference type="CDD" id="cd07525">
    <property type="entry name" value="HAD_like"/>
    <property type="match status" value="1"/>
</dbReference>
<dbReference type="GO" id="GO:0005737">
    <property type="term" value="C:cytoplasm"/>
    <property type="evidence" value="ECO:0007669"/>
    <property type="project" value="TreeGrafter"/>
</dbReference>